<reference evidence="6 7" key="1">
    <citation type="submission" date="2024-05" db="EMBL/GenBank/DDBJ databases">
        <authorList>
            <person name="Jiang F."/>
        </authorList>
    </citation>
    <scope>NUCLEOTIDE SEQUENCE [LARGE SCALE GENOMIC DNA]</scope>
    <source>
        <strain evidence="6 7">LZ166</strain>
    </source>
</reference>
<dbReference type="PRINTS" id="PR00032">
    <property type="entry name" value="HTHARAC"/>
</dbReference>
<name>A0ABV3SJ60_9HYPH</name>
<dbReference type="PROSITE" id="PS01124">
    <property type="entry name" value="HTH_ARAC_FAMILY_2"/>
    <property type="match status" value="1"/>
</dbReference>
<dbReference type="SUPFAM" id="SSF46689">
    <property type="entry name" value="Homeodomain-like"/>
    <property type="match status" value="2"/>
</dbReference>
<keyword evidence="3" id="KW-0804">Transcription</keyword>
<dbReference type="InterPro" id="IPR029062">
    <property type="entry name" value="Class_I_gatase-like"/>
</dbReference>
<evidence type="ECO:0000256" key="3">
    <source>
        <dbReference type="ARBA" id="ARBA00023163"/>
    </source>
</evidence>
<protein>
    <submittedName>
        <fullName evidence="6">Helix-turn-helix domain-containing protein</fullName>
    </submittedName>
</protein>
<dbReference type="Gene3D" id="1.10.10.60">
    <property type="entry name" value="Homeodomain-like"/>
    <property type="match status" value="2"/>
</dbReference>
<evidence type="ECO:0000313" key="6">
    <source>
        <dbReference type="EMBL" id="MEX0406815.1"/>
    </source>
</evidence>
<dbReference type="InterPro" id="IPR018060">
    <property type="entry name" value="HTH_AraC"/>
</dbReference>
<evidence type="ECO:0000256" key="2">
    <source>
        <dbReference type="ARBA" id="ARBA00023125"/>
    </source>
</evidence>
<comment type="caution">
    <text evidence="6">The sequence shown here is derived from an EMBL/GenBank/DDBJ whole genome shotgun (WGS) entry which is preliminary data.</text>
</comment>
<feature type="region of interest" description="Disordered" evidence="4">
    <location>
        <begin position="275"/>
        <end position="312"/>
    </location>
</feature>
<sequence>MVARDTQPYASPVGPPIAPGKALGEVSRADVLIVTDLALAPDFDGSAWAREAAFLREQFDAGAMICSVCTGSLLLAEAGLLDGIEATTHWGAIELLRSRYPKVLLRPERILCPAGPEHRIVTGGGPAAWEDLALYLIARFCGEKEARRICKVFLLGDRSSGQLPFAAMGRSRSHEDAVIGRCQEWLADNYARPSPVATMTASSGLPERSFKRRFKSATGYTPIDYVQALRVEEAKQLLETTHAPVEEIALLVGYEDPTFFRRLFKRRTGVTPARYRQKFQSVTRPPPPTPSAGTQPSDVTAGGVLTPSPPPR</sequence>
<dbReference type="PROSITE" id="PS00041">
    <property type="entry name" value="HTH_ARAC_FAMILY_1"/>
    <property type="match status" value="1"/>
</dbReference>
<keyword evidence="7" id="KW-1185">Reference proteome</keyword>
<proteinExistence type="predicted"/>
<dbReference type="Pfam" id="PF01965">
    <property type="entry name" value="DJ-1_PfpI"/>
    <property type="match status" value="1"/>
</dbReference>
<dbReference type="InterPro" id="IPR002818">
    <property type="entry name" value="DJ-1/PfpI"/>
</dbReference>
<dbReference type="InterPro" id="IPR052158">
    <property type="entry name" value="INH-QAR"/>
</dbReference>
<gene>
    <name evidence="6" type="ORF">ABGN05_14195</name>
</gene>
<accession>A0ABV3SJ60</accession>
<dbReference type="EMBL" id="JBDPGJ010000003">
    <property type="protein sequence ID" value="MEX0406815.1"/>
    <property type="molecule type" value="Genomic_DNA"/>
</dbReference>
<keyword evidence="1" id="KW-0805">Transcription regulation</keyword>
<evidence type="ECO:0000256" key="4">
    <source>
        <dbReference type="SAM" id="MobiDB-lite"/>
    </source>
</evidence>
<evidence type="ECO:0000256" key="1">
    <source>
        <dbReference type="ARBA" id="ARBA00023015"/>
    </source>
</evidence>
<keyword evidence="2" id="KW-0238">DNA-binding</keyword>
<organism evidence="6 7">
    <name type="scientific">Aquibium pacificus</name>
    <dbReference type="NCBI Taxonomy" id="3153579"/>
    <lineage>
        <taxon>Bacteria</taxon>
        <taxon>Pseudomonadati</taxon>
        <taxon>Pseudomonadota</taxon>
        <taxon>Alphaproteobacteria</taxon>
        <taxon>Hyphomicrobiales</taxon>
        <taxon>Phyllobacteriaceae</taxon>
        <taxon>Aquibium</taxon>
    </lineage>
</organism>
<evidence type="ECO:0000313" key="7">
    <source>
        <dbReference type="Proteomes" id="UP001556692"/>
    </source>
</evidence>
<dbReference type="InterPro" id="IPR018062">
    <property type="entry name" value="HTH_AraC-typ_CS"/>
</dbReference>
<dbReference type="PANTHER" id="PTHR43130:SF11">
    <property type="entry name" value="TRANSCRIPTIONAL REGULATORY PROTEIN"/>
    <property type="match status" value="1"/>
</dbReference>
<dbReference type="Gene3D" id="3.40.50.880">
    <property type="match status" value="1"/>
</dbReference>
<dbReference type="Pfam" id="PF12833">
    <property type="entry name" value="HTH_18"/>
    <property type="match status" value="1"/>
</dbReference>
<feature type="domain" description="HTH araC/xylS-type" evidence="5">
    <location>
        <begin position="180"/>
        <end position="278"/>
    </location>
</feature>
<dbReference type="InterPro" id="IPR020449">
    <property type="entry name" value="Tscrpt_reg_AraC-type_HTH"/>
</dbReference>
<dbReference type="Proteomes" id="UP001556692">
    <property type="component" value="Unassembled WGS sequence"/>
</dbReference>
<evidence type="ECO:0000259" key="5">
    <source>
        <dbReference type="PROSITE" id="PS01124"/>
    </source>
</evidence>
<dbReference type="InterPro" id="IPR009057">
    <property type="entry name" value="Homeodomain-like_sf"/>
</dbReference>
<dbReference type="SUPFAM" id="SSF52317">
    <property type="entry name" value="Class I glutamine amidotransferase-like"/>
    <property type="match status" value="1"/>
</dbReference>
<dbReference type="PANTHER" id="PTHR43130">
    <property type="entry name" value="ARAC-FAMILY TRANSCRIPTIONAL REGULATOR"/>
    <property type="match status" value="1"/>
</dbReference>
<dbReference type="SMART" id="SM00342">
    <property type="entry name" value="HTH_ARAC"/>
    <property type="match status" value="1"/>
</dbReference>
<dbReference type="RefSeq" id="WP_367954696.1">
    <property type="nucleotide sequence ID" value="NZ_JBDPGJ010000003.1"/>
</dbReference>